<dbReference type="GeneID" id="19271754"/>
<name>W3X6U9_PESFW</name>
<reference evidence="3" key="1">
    <citation type="journal article" date="2015" name="BMC Genomics">
        <title>Genomic and transcriptomic analysis of the endophytic fungus Pestalotiopsis fici reveals its lifestyle and high potential for synthesis of natural products.</title>
        <authorList>
            <person name="Wang X."/>
            <person name="Zhang X."/>
            <person name="Liu L."/>
            <person name="Xiang M."/>
            <person name="Wang W."/>
            <person name="Sun X."/>
            <person name="Che Y."/>
            <person name="Guo L."/>
            <person name="Liu G."/>
            <person name="Guo L."/>
            <person name="Wang C."/>
            <person name="Yin W.B."/>
            <person name="Stadler M."/>
            <person name="Zhang X."/>
            <person name="Liu X."/>
        </authorList>
    </citation>
    <scope>NUCLEOTIDE SEQUENCE [LARGE SCALE GENOMIC DNA]</scope>
    <source>
        <strain evidence="3">W106-1 / CGMCC3.15140</strain>
    </source>
</reference>
<gene>
    <name evidence="2" type="ORF">PFICI_06741</name>
</gene>
<accession>W3X6U9</accession>
<dbReference type="InParanoid" id="W3X6U9"/>
<evidence type="ECO:0000313" key="2">
    <source>
        <dbReference type="EMBL" id="ETS81739.1"/>
    </source>
</evidence>
<evidence type="ECO:0000313" key="3">
    <source>
        <dbReference type="Proteomes" id="UP000030651"/>
    </source>
</evidence>
<dbReference type="KEGG" id="pfy:PFICI_06741"/>
<keyword evidence="3" id="KW-1185">Reference proteome</keyword>
<dbReference type="RefSeq" id="XP_007833513.1">
    <property type="nucleotide sequence ID" value="XM_007835322.1"/>
</dbReference>
<dbReference type="HOGENOM" id="CLU_1548138_0_0_1"/>
<dbReference type="Proteomes" id="UP000030651">
    <property type="component" value="Unassembled WGS sequence"/>
</dbReference>
<feature type="chain" id="PRO_5004834337" evidence="1">
    <location>
        <begin position="19"/>
        <end position="173"/>
    </location>
</feature>
<keyword evidence="1" id="KW-0732">Signal</keyword>
<feature type="signal peptide" evidence="1">
    <location>
        <begin position="1"/>
        <end position="18"/>
    </location>
</feature>
<protein>
    <submittedName>
        <fullName evidence="2">Uncharacterized protein</fullName>
    </submittedName>
</protein>
<proteinExistence type="predicted"/>
<organism evidence="2 3">
    <name type="scientific">Pestalotiopsis fici (strain W106-1 / CGMCC3.15140)</name>
    <dbReference type="NCBI Taxonomy" id="1229662"/>
    <lineage>
        <taxon>Eukaryota</taxon>
        <taxon>Fungi</taxon>
        <taxon>Dikarya</taxon>
        <taxon>Ascomycota</taxon>
        <taxon>Pezizomycotina</taxon>
        <taxon>Sordariomycetes</taxon>
        <taxon>Xylariomycetidae</taxon>
        <taxon>Amphisphaeriales</taxon>
        <taxon>Sporocadaceae</taxon>
        <taxon>Pestalotiopsis</taxon>
    </lineage>
</organism>
<dbReference type="AlphaFoldDB" id="W3X6U9"/>
<sequence>MQLSFLFSVLYFAAGVVSQENRNLRIAYEMMWLWNNYQLDLTKPEADRTIGYRCVNWLAATSECDSGVYQACTGSITEAGKEGTCSLREFLAHICNQPAWRTQVVIPGRNTAAIQNNLTPDIESTVENLYSSNQRYTRRHYKPQNTIKYCKCNFRVSLLPLNSERYCGKKQSE</sequence>
<dbReference type="OrthoDB" id="3467882at2759"/>
<evidence type="ECO:0000256" key="1">
    <source>
        <dbReference type="SAM" id="SignalP"/>
    </source>
</evidence>
<dbReference type="EMBL" id="KI912112">
    <property type="protein sequence ID" value="ETS81739.1"/>
    <property type="molecule type" value="Genomic_DNA"/>
</dbReference>